<sequence length="523" mass="56815">MAPSTPSRSDVPSSSPTPLAHGATGARPRRIVLNAFDMTCVGHQAPGLWRHPDSQAHRYTDLEYWTSLARTLERGTFDALFLADVLGVYDVYRDSAGPALIDSAQIPVGDPILQIPAMAAVTEHLGFGVTIAPTYEQPYALARRLSSLDHLTKGRIGWNVVTSYLESAATNLGLPTQMPHDDRYELAEEFLDVSYKLWEGSWEEGAVLRDRERGVFTDPRKVHPVAHDGRFYRVPGIHLAEPSPQRTPVVFQAGASPRGRDFAARHGEAVFINGVTPELTRRTTDDIRDRTEAAGRGRDAIKILVLATVIVAETDEAARARHQEYLGYASREGALTFYGGWSGLDLSLYDPEEALRYVDTEAVRSALSIFTKADPTREWTPDDVAEFLAIGGIGPVIVGSPTTVADELERWVDVGGIDGFNLAYVITPGTFEDFVDLAVPELRRRGRVWDEYEGSTLREYLQGPGHARVADSHPAAAYRGAYAGGPSAADGLPPEVLAVLPADPGTAAVPAALTAAPDQENAR</sequence>
<feature type="binding site" evidence="6">
    <location>
        <position position="180"/>
    </location>
    <ligand>
        <name>FMN</name>
        <dbReference type="ChEBI" id="CHEBI:58210"/>
    </ligand>
</feature>
<evidence type="ECO:0000256" key="4">
    <source>
        <dbReference type="ARBA" id="ARBA00023033"/>
    </source>
</evidence>
<keyword evidence="1 6" id="KW-0285">Flavoprotein</keyword>
<keyword evidence="3 9" id="KW-0560">Oxidoreductase</keyword>
<feature type="domain" description="Luciferase-like" evidence="8">
    <location>
        <begin position="53"/>
        <end position="415"/>
    </location>
</feature>
<dbReference type="SUPFAM" id="SSF51679">
    <property type="entry name" value="Bacterial luciferase-like"/>
    <property type="match status" value="1"/>
</dbReference>
<dbReference type="AlphaFoldDB" id="A0A162FVW1"/>
<evidence type="ECO:0000313" key="11">
    <source>
        <dbReference type="Proteomes" id="UP000076717"/>
    </source>
</evidence>
<dbReference type="GO" id="GO:0018633">
    <property type="term" value="F:dimethyl sulfide monooxygenase activity"/>
    <property type="evidence" value="ECO:0007669"/>
    <property type="project" value="UniProtKB-EC"/>
</dbReference>
<dbReference type="InterPro" id="IPR016215">
    <property type="entry name" value="NTA_MOA"/>
</dbReference>
<dbReference type="Gene3D" id="3.20.20.30">
    <property type="entry name" value="Luciferase-like domain"/>
    <property type="match status" value="1"/>
</dbReference>
<evidence type="ECO:0000256" key="3">
    <source>
        <dbReference type="ARBA" id="ARBA00023002"/>
    </source>
</evidence>
<keyword evidence="11" id="KW-1185">Reference proteome</keyword>
<dbReference type="Proteomes" id="UP000076717">
    <property type="component" value="Unassembled WGS sequence"/>
</dbReference>
<dbReference type="OrthoDB" id="3265338at2"/>
<proteinExistence type="inferred from homology"/>
<feature type="binding site" evidence="6">
    <location>
        <position position="256"/>
    </location>
    <ligand>
        <name>FMN</name>
        <dbReference type="ChEBI" id="CHEBI:58210"/>
    </ligand>
</feature>
<evidence type="ECO:0000313" key="12">
    <source>
        <dbReference type="Proteomes" id="UP000465031"/>
    </source>
</evidence>
<dbReference type="InterPro" id="IPR051260">
    <property type="entry name" value="Diverse_substr_monoxygenases"/>
</dbReference>
<evidence type="ECO:0000256" key="5">
    <source>
        <dbReference type="ARBA" id="ARBA00033748"/>
    </source>
</evidence>
<evidence type="ECO:0000313" key="10">
    <source>
        <dbReference type="EMBL" id="QHC55330.1"/>
    </source>
</evidence>
<dbReference type="Proteomes" id="UP000465031">
    <property type="component" value="Chromosome"/>
</dbReference>
<dbReference type="EC" id="1.14.13.131" evidence="9"/>
<dbReference type="InterPro" id="IPR036661">
    <property type="entry name" value="Luciferase-like_sf"/>
</dbReference>
<dbReference type="EC" id="1.14.-.-" evidence="10"/>
<organism evidence="9 11">
    <name type="scientific">Rathayibacter tanaceti</name>
    <dbReference type="NCBI Taxonomy" id="1671680"/>
    <lineage>
        <taxon>Bacteria</taxon>
        <taxon>Bacillati</taxon>
        <taxon>Actinomycetota</taxon>
        <taxon>Actinomycetes</taxon>
        <taxon>Micrococcales</taxon>
        <taxon>Microbacteriaceae</taxon>
        <taxon>Rathayibacter</taxon>
    </lineage>
</organism>
<keyword evidence="2 6" id="KW-0288">FMN</keyword>
<feature type="binding site" evidence="6">
    <location>
        <position position="84"/>
    </location>
    <ligand>
        <name>FMN</name>
        <dbReference type="ChEBI" id="CHEBI:58210"/>
    </ligand>
</feature>
<dbReference type="NCBIfam" id="TIGR03860">
    <property type="entry name" value="FMN_nitrolo"/>
    <property type="match status" value="1"/>
</dbReference>
<dbReference type="PANTHER" id="PTHR30011">
    <property type="entry name" value="ALKANESULFONATE MONOOXYGENASE-RELATED"/>
    <property type="match status" value="1"/>
</dbReference>
<feature type="region of interest" description="Disordered" evidence="7">
    <location>
        <begin position="1"/>
        <end position="24"/>
    </location>
</feature>
<gene>
    <name evidence="9" type="primary">dmoA_3</name>
    <name evidence="9" type="ORF">ACH61_02560</name>
    <name evidence="10" type="ORF">GSU10_06570</name>
</gene>
<feature type="compositionally biased region" description="Low complexity" evidence="7">
    <location>
        <begin position="1"/>
        <end position="18"/>
    </location>
</feature>
<dbReference type="EMBL" id="CP047186">
    <property type="protein sequence ID" value="QHC55330.1"/>
    <property type="molecule type" value="Genomic_DNA"/>
</dbReference>
<dbReference type="PATRIC" id="fig|1671680.3.peg.2743"/>
<keyword evidence="4 9" id="KW-0503">Monooxygenase</keyword>
<reference evidence="10" key="3">
    <citation type="submission" date="2019-12" db="EMBL/GenBank/DDBJ databases">
        <title>Complete and Draft Genome Sequences of New Strains and Members of Some Known Species of the Genus Rathayibacter isolated from Plants.</title>
        <authorList>
            <person name="Tarlachkov S.V."/>
            <person name="Starodumova I.P."/>
            <person name="Dorofeeva L.V."/>
            <person name="Prisyazhnaya N.V."/>
            <person name="Leyn S.A."/>
            <person name="Zlamal J.E."/>
            <person name="Elane M.L."/>
            <person name="Osterman A.L."/>
            <person name="Nadler S.A."/>
            <person name="Subbotin S.A."/>
            <person name="Evtushenko L.I."/>
        </authorList>
    </citation>
    <scope>NUCLEOTIDE SEQUENCE</scope>
    <source>
        <strain evidence="10">VKM Ac-2761</strain>
    </source>
</reference>
<name>A0A162FVW1_9MICO</name>
<dbReference type="CDD" id="cd01095">
    <property type="entry name" value="Nitrilotriacetate_monoxgenase"/>
    <property type="match status" value="1"/>
</dbReference>
<evidence type="ECO:0000256" key="2">
    <source>
        <dbReference type="ARBA" id="ARBA00022643"/>
    </source>
</evidence>
<evidence type="ECO:0000313" key="9">
    <source>
        <dbReference type="EMBL" id="KZX20330.1"/>
    </source>
</evidence>
<dbReference type="PANTHER" id="PTHR30011:SF16">
    <property type="entry name" value="C2H2 FINGER DOMAIN TRANSCRIPTION FACTOR (EUROFUNG)-RELATED"/>
    <property type="match status" value="1"/>
</dbReference>
<dbReference type="EMBL" id="LIIN01000109">
    <property type="protein sequence ID" value="KZX20330.1"/>
    <property type="molecule type" value="Genomic_DNA"/>
</dbReference>
<dbReference type="Pfam" id="PF00296">
    <property type="entry name" value="Bac_luciferase"/>
    <property type="match status" value="1"/>
</dbReference>
<protein>
    <submittedName>
        <fullName evidence="9">Dimethyl-sulfide monooxygenase</fullName>
        <ecNumber evidence="9">1.14.13.131</ecNumber>
    </submittedName>
    <submittedName>
        <fullName evidence="10">NtaA/DmoA family FMN-dependent monooxygenase</fullName>
        <ecNumber evidence="10">1.14.-.-</ecNumber>
    </submittedName>
</protein>
<dbReference type="RefSeq" id="WP_082845233.1">
    <property type="nucleotide sequence ID" value="NZ_LIIN01000109.1"/>
</dbReference>
<evidence type="ECO:0000259" key="8">
    <source>
        <dbReference type="Pfam" id="PF00296"/>
    </source>
</evidence>
<reference evidence="12" key="2">
    <citation type="submission" date="2019-12" db="EMBL/GenBank/DDBJ databases">
        <title>Complete and draft genome sequences of new strains and members of some known species of the genus Rathayibacter isolated from plants.</title>
        <authorList>
            <person name="Tarlachkov S.V."/>
            <person name="Starodumova I.P."/>
            <person name="Dorofeeva L.V."/>
            <person name="Prisyazhnaya N.V."/>
            <person name="Leyn S."/>
            <person name="Zlamal J."/>
            <person name="Elan M."/>
            <person name="Osterman A.L."/>
            <person name="Nadler S."/>
            <person name="Subbotin S.A."/>
            <person name="Evtushenko L.I."/>
        </authorList>
    </citation>
    <scope>NUCLEOTIDE SEQUENCE [LARGE SCALE GENOMIC DNA]</scope>
    <source>
        <strain evidence="12">VKM Ac-2761</strain>
    </source>
</reference>
<dbReference type="InterPro" id="IPR011251">
    <property type="entry name" value="Luciferase-like_dom"/>
</dbReference>
<evidence type="ECO:0000256" key="1">
    <source>
        <dbReference type="ARBA" id="ARBA00022630"/>
    </source>
</evidence>
<reference evidence="9 11" key="1">
    <citation type="submission" date="2015-08" db="EMBL/GenBank/DDBJ databases">
        <title>Draft Genome Sequence of Rathayibacter sp. Strain VKM Ac-2596 Isolated from Leaf Gall Induced by Plant-Parasitic Nematodes.</title>
        <authorList>
            <person name="Vasilenko O.V."/>
            <person name="Starodumova I.P."/>
            <person name="Tarlachkov S.V."/>
            <person name="Dorofeeva L.V."/>
            <person name="Evtushenko L.I."/>
        </authorList>
    </citation>
    <scope>NUCLEOTIDE SEQUENCE [LARGE SCALE GENOMIC DNA]</scope>
    <source>
        <strain evidence="9 11">VKM Ac-2596</strain>
    </source>
</reference>
<dbReference type="PIRSF" id="PIRSF000337">
    <property type="entry name" value="NTA_MOA"/>
    <property type="match status" value="1"/>
</dbReference>
<comment type="similarity">
    <text evidence="5">Belongs to the NtaA/SnaA/DszA monooxygenase family.</text>
</comment>
<accession>A0A162FVW1</accession>
<dbReference type="KEGG" id="rte:GSU10_06570"/>
<evidence type="ECO:0000256" key="7">
    <source>
        <dbReference type="SAM" id="MobiDB-lite"/>
    </source>
</evidence>
<feature type="binding site" evidence="6">
    <location>
        <position position="130"/>
    </location>
    <ligand>
        <name>FMN</name>
        <dbReference type="ChEBI" id="CHEBI:58210"/>
    </ligand>
</feature>
<evidence type="ECO:0000256" key="6">
    <source>
        <dbReference type="PIRSR" id="PIRSR000337-1"/>
    </source>
</evidence>
<feature type="binding site" evidence="6">
    <location>
        <position position="184"/>
    </location>
    <ligand>
        <name>FMN</name>
        <dbReference type="ChEBI" id="CHEBI:58210"/>
    </ligand>
</feature>